<organism evidence="1 2">
    <name type="scientific">Uliginosibacterium aquaticum</name>
    <dbReference type="NCBI Taxonomy" id="2731212"/>
    <lineage>
        <taxon>Bacteria</taxon>
        <taxon>Pseudomonadati</taxon>
        <taxon>Pseudomonadota</taxon>
        <taxon>Betaproteobacteria</taxon>
        <taxon>Rhodocyclales</taxon>
        <taxon>Zoogloeaceae</taxon>
        <taxon>Uliginosibacterium</taxon>
    </lineage>
</organism>
<dbReference type="Proteomes" id="UP000778523">
    <property type="component" value="Unassembled WGS sequence"/>
</dbReference>
<sequence>MRKEATPPSLPAAMPGLPDVAARKDALSWARTPVELSCPSCGRSKTLQDTRDWPPGLRQMQALCPDCKGHGHDSTVLTYADGRVVAEHSRAH</sequence>
<gene>
    <name evidence="1" type="ORF">HJ583_015045</name>
</gene>
<evidence type="ECO:0000313" key="2">
    <source>
        <dbReference type="Proteomes" id="UP000778523"/>
    </source>
</evidence>
<dbReference type="EMBL" id="JABCSC020000003">
    <property type="protein sequence ID" value="NSL56353.1"/>
    <property type="molecule type" value="Genomic_DNA"/>
</dbReference>
<dbReference type="InterPro" id="IPR036410">
    <property type="entry name" value="HSP_DnaJ_Cys-rich_dom_sf"/>
</dbReference>
<reference evidence="1 2" key="1">
    <citation type="submission" date="2020-06" db="EMBL/GenBank/DDBJ databases">
        <title>Draft genome of Uliginosibacterium sp. IMCC34675.</title>
        <authorList>
            <person name="Song J."/>
        </authorList>
    </citation>
    <scope>NUCLEOTIDE SEQUENCE [LARGE SCALE GENOMIC DNA]</scope>
    <source>
        <strain evidence="1 2">IMCC34675</strain>
    </source>
</reference>
<protein>
    <submittedName>
        <fullName evidence="1">Uncharacterized protein</fullName>
    </submittedName>
</protein>
<name>A0ABX2IKE1_9RHOO</name>
<dbReference type="RefSeq" id="WP_170022647.1">
    <property type="nucleotide sequence ID" value="NZ_JABCSC020000003.1"/>
</dbReference>
<comment type="caution">
    <text evidence="1">The sequence shown here is derived from an EMBL/GenBank/DDBJ whole genome shotgun (WGS) entry which is preliminary data.</text>
</comment>
<dbReference type="SUPFAM" id="SSF57938">
    <property type="entry name" value="DnaJ/Hsp40 cysteine-rich domain"/>
    <property type="match status" value="1"/>
</dbReference>
<accession>A0ABX2IKE1</accession>
<keyword evidence="2" id="KW-1185">Reference proteome</keyword>
<proteinExistence type="predicted"/>
<evidence type="ECO:0000313" key="1">
    <source>
        <dbReference type="EMBL" id="NSL56353.1"/>
    </source>
</evidence>